<proteinExistence type="predicted"/>
<dbReference type="Proteomes" id="UP000766486">
    <property type="component" value="Unassembled WGS sequence"/>
</dbReference>
<sequence>MDLEEEEILRVAGSQEPPVVLSWISSVPRCCCCGFGPHVGDKIRLIEGNLKLGEATTTAFLCYKYRATTRVGEVAGAVHDALWPALLVTVHMRSATCQLQDP</sequence>
<dbReference type="EMBL" id="CABFNS010001012">
    <property type="protein sequence ID" value="VUC37599.1"/>
    <property type="molecule type" value="Genomic_DNA"/>
</dbReference>
<evidence type="ECO:0000313" key="2">
    <source>
        <dbReference type="Proteomes" id="UP000766486"/>
    </source>
</evidence>
<name>A0ABY6V1K6_BIOOC</name>
<gene>
    <name evidence="1" type="ORF">CLO192961_LOCUS476199</name>
</gene>
<accession>A0ABY6V1K6</accession>
<evidence type="ECO:0000313" key="1">
    <source>
        <dbReference type="EMBL" id="VUC37599.1"/>
    </source>
</evidence>
<organism evidence="1 2">
    <name type="scientific">Bionectria ochroleuca</name>
    <name type="common">Gliocladium roseum</name>
    <dbReference type="NCBI Taxonomy" id="29856"/>
    <lineage>
        <taxon>Eukaryota</taxon>
        <taxon>Fungi</taxon>
        <taxon>Dikarya</taxon>
        <taxon>Ascomycota</taxon>
        <taxon>Pezizomycotina</taxon>
        <taxon>Sordariomycetes</taxon>
        <taxon>Hypocreomycetidae</taxon>
        <taxon>Hypocreales</taxon>
        <taxon>Bionectriaceae</taxon>
        <taxon>Clonostachys</taxon>
    </lineage>
</organism>
<reference evidence="1 2" key="1">
    <citation type="submission" date="2019-06" db="EMBL/GenBank/DDBJ databases">
        <authorList>
            <person name="Broberg M."/>
        </authorList>
    </citation>
    <scope>NUCLEOTIDE SEQUENCE [LARGE SCALE GENOMIC DNA]</scope>
</reference>
<keyword evidence="2" id="KW-1185">Reference proteome</keyword>
<protein>
    <submittedName>
        <fullName evidence="1">Uncharacterized protein</fullName>
    </submittedName>
</protein>
<comment type="caution">
    <text evidence="1">The sequence shown here is derived from an EMBL/GenBank/DDBJ whole genome shotgun (WGS) entry which is preliminary data.</text>
</comment>